<dbReference type="EMBL" id="JABVXQ010000003">
    <property type="protein sequence ID" value="KAF6120044.1"/>
    <property type="molecule type" value="Genomic_DNA"/>
</dbReference>
<gene>
    <name evidence="2" type="ORF">HJG60_010370</name>
</gene>
<evidence type="ECO:0000256" key="1">
    <source>
        <dbReference type="SAM" id="MobiDB-lite"/>
    </source>
</evidence>
<proteinExistence type="predicted"/>
<evidence type="ECO:0000313" key="2">
    <source>
        <dbReference type="EMBL" id="KAF6120044.1"/>
    </source>
</evidence>
<dbReference type="Proteomes" id="UP000664940">
    <property type="component" value="Unassembled WGS sequence"/>
</dbReference>
<comment type="caution">
    <text evidence="2">The sequence shown here is derived from an EMBL/GenBank/DDBJ whole genome shotgun (WGS) entry which is preliminary data.</text>
</comment>
<evidence type="ECO:0000313" key="3">
    <source>
        <dbReference type="Proteomes" id="UP000664940"/>
    </source>
</evidence>
<organism evidence="2 3">
    <name type="scientific">Phyllostomus discolor</name>
    <name type="common">pale spear-nosed bat</name>
    <dbReference type="NCBI Taxonomy" id="89673"/>
    <lineage>
        <taxon>Eukaryota</taxon>
        <taxon>Metazoa</taxon>
        <taxon>Chordata</taxon>
        <taxon>Craniata</taxon>
        <taxon>Vertebrata</taxon>
        <taxon>Euteleostomi</taxon>
        <taxon>Mammalia</taxon>
        <taxon>Eutheria</taxon>
        <taxon>Laurasiatheria</taxon>
        <taxon>Chiroptera</taxon>
        <taxon>Yangochiroptera</taxon>
        <taxon>Phyllostomidae</taxon>
        <taxon>Phyllostominae</taxon>
        <taxon>Phyllostomus</taxon>
    </lineage>
</organism>
<sequence length="145" mass="15532">MSISPQVARGRGWGCAWEPLRSSGAFSSCITSWQSRLCTFCQPLPLLGEPQRGRSHLRPQVPPCPFLSGSPGAKGPERRLGALRRKAAQPWPSGSSASDKRKADGSQGEKKSLFVPHPGSGREHLVILPPVCSECPAPGNSCMLF</sequence>
<dbReference type="AlphaFoldDB" id="A0A834AZZ6"/>
<accession>A0A834AZZ6</accession>
<feature type="region of interest" description="Disordered" evidence="1">
    <location>
        <begin position="51"/>
        <end position="118"/>
    </location>
</feature>
<protein>
    <submittedName>
        <fullName evidence="2">Uncharacterized protein</fullName>
    </submittedName>
</protein>
<name>A0A834AZZ6_9CHIR</name>
<feature type="compositionally biased region" description="Basic and acidic residues" evidence="1">
    <location>
        <begin position="98"/>
        <end position="112"/>
    </location>
</feature>
<reference evidence="2 3" key="1">
    <citation type="journal article" date="2020" name="Nature">
        <title>Six reference-quality genomes reveal evolution of bat adaptations.</title>
        <authorList>
            <person name="Jebb D."/>
            <person name="Huang Z."/>
            <person name="Pippel M."/>
            <person name="Hughes G.M."/>
            <person name="Lavrichenko K."/>
            <person name="Devanna P."/>
            <person name="Winkler S."/>
            <person name="Jermiin L.S."/>
            <person name="Skirmuntt E.C."/>
            <person name="Katzourakis A."/>
            <person name="Burkitt-Gray L."/>
            <person name="Ray D.A."/>
            <person name="Sullivan K.A.M."/>
            <person name="Roscito J.G."/>
            <person name="Kirilenko B.M."/>
            <person name="Davalos L.M."/>
            <person name="Corthals A.P."/>
            <person name="Power M.L."/>
            <person name="Jones G."/>
            <person name="Ransome R.D."/>
            <person name="Dechmann D.K.N."/>
            <person name="Locatelli A.G."/>
            <person name="Puechmaille S.J."/>
            <person name="Fedrigo O."/>
            <person name="Jarvis E.D."/>
            <person name="Hiller M."/>
            <person name="Vernes S.C."/>
            <person name="Myers E.W."/>
            <person name="Teeling E.C."/>
        </authorList>
    </citation>
    <scope>NUCLEOTIDE SEQUENCE [LARGE SCALE GENOMIC DNA]</scope>
    <source>
        <strain evidence="2">Bat1K_MPI-CBG_1</strain>
    </source>
</reference>